<dbReference type="InterPro" id="IPR019352">
    <property type="entry name" value="SPRING1"/>
</dbReference>
<feature type="region of interest" description="Disordered" evidence="9">
    <location>
        <begin position="93"/>
        <end position="122"/>
    </location>
</feature>
<comment type="subcellular location">
    <subcellularLocation>
        <location evidence="1">Golgi apparatus membrane</location>
        <topology evidence="1">Single-pass membrane protein</topology>
    </subcellularLocation>
</comment>
<keyword evidence="5 10" id="KW-0472">Membrane</keyword>
<evidence type="ECO:0000256" key="7">
    <source>
        <dbReference type="ARBA" id="ARBA00023461"/>
    </source>
</evidence>
<dbReference type="PANTHER" id="PTHR13481:SF0">
    <property type="entry name" value="SREBP REGULATING GENE PROTEIN"/>
    <property type="match status" value="1"/>
</dbReference>
<keyword evidence="3 10" id="KW-1133">Transmembrane helix</keyword>
<sequence length="283" mass="31521">RKVCTPYFGGSDSVWVGLPQTQVQTQQPHSLCYLWLSSVLRIIRKRLVLGLIFVFSLSYFLISLHYGSRSMGLIDDNSEELSVVPKWQKDGGGVGNFPWRSPDDDRVEVAPPLDADPTSNDTLRHLQGGENPEEALPKTAVAKSSSAPCRNSVQGLQEYNFKLITPGFVCKRDEVLPTGCCDRGIPTTSRYVCESCLSNHCCKIYEHCVSCCLDPGKKSILQAILTKLPEHQNLLFASVTDHFELCLAKCRTSSESVQHQNLYRNPQAKHCYGSELPDIHHGP</sequence>
<dbReference type="AlphaFoldDB" id="A0A7R9BE52"/>
<feature type="transmembrane region" description="Helical" evidence="10">
    <location>
        <begin position="47"/>
        <end position="67"/>
    </location>
</feature>
<evidence type="ECO:0000256" key="3">
    <source>
        <dbReference type="ARBA" id="ARBA00022989"/>
    </source>
</evidence>
<evidence type="ECO:0000256" key="2">
    <source>
        <dbReference type="ARBA" id="ARBA00022692"/>
    </source>
</evidence>
<keyword evidence="6" id="KW-0325">Glycoprotein</keyword>
<proteinExistence type="inferred from homology"/>
<dbReference type="Pfam" id="PF10218">
    <property type="entry name" value="SPRING1"/>
    <property type="match status" value="1"/>
</dbReference>
<evidence type="ECO:0000313" key="12">
    <source>
        <dbReference type="Proteomes" id="UP000678499"/>
    </source>
</evidence>
<dbReference type="GO" id="GO:2000640">
    <property type="term" value="P:positive regulation of SREBP signaling pathway"/>
    <property type="evidence" value="ECO:0007669"/>
    <property type="project" value="InterPro"/>
</dbReference>
<dbReference type="Proteomes" id="UP000678499">
    <property type="component" value="Unassembled WGS sequence"/>
</dbReference>
<evidence type="ECO:0000256" key="6">
    <source>
        <dbReference type="ARBA" id="ARBA00023180"/>
    </source>
</evidence>
<evidence type="ECO:0000256" key="1">
    <source>
        <dbReference type="ARBA" id="ARBA00004194"/>
    </source>
</evidence>
<keyword evidence="2 10" id="KW-0812">Transmembrane</keyword>
<organism evidence="11">
    <name type="scientific">Notodromas monacha</name>
    <dbReference type="NCBI Taxonomy" id="399045"/>
    <lineage>
        <taxon>Eukaryota</taxon>
        <taxon>Metazoa</taxon>
        <taxon>Ecdysozoa</taxon>
        <taxon>Arthropoda</taxon>
        <taxon>Crustacea</taxon>
        <taxon>Oligostraca</taxon>
        <taxon>Ostracoda</taxon>
        <taxon>Podocopa</taxon>
        <taxon>Podocopida</taxon>
        <taxon>Cypridocopina</taxon>
        <taxon>Cypridoidea</taxon>
        <taxon>Cyprididae</taxon>
        <taxon>Notodromas</taxon>
    </lineage>
</organism>
<dbReference type="OrthoDB" id="70142at2759"/>
<keyword evidence="12" id="KW-1185">Reference proteome</keyword>
<gene>
    <name evidence="11" type="ORF">NMOB1V02_LOCUS1450</name>
</gene>
<reference evidence="11" key="1">
    <citation type="submission" date="2020-11" db="EMBL/GenBank/DDBJ databases">
        <authorList>
            <person name="Tran Van P."/>
        </authorList>
    </citation>
    <scope>NUCLEOTIDE SEQUENCE</scope>
</reference>
<dbReference type="PANTHER" id="PTHR13481">
    <property type="entry name" value="SREBP REGULATING GENE PROTEIN"/>
    <property type="match status" value="1"/>
</dbReference>
<protein>
    <recommendedName>
        <fullName evidence="8">SREBP regulating gene protein</fullName>
    </recommendedName>
</protein>
<name>A0A7R9BE52_9CRUS</name>
<feature type="non-terminal residue" evidence="11">
    <location>
        <position position="1"/>
    </location>
</feature>
<accession>A0A7R9BE52</accession>
<evidence type="ECO:0000256" key="5">
    <source>
        <dbReference type="ARBA" id="ARBA00023136"/>
    </source>
</evidence>
<evidence type="ECO:0000256" key="4">
    <source>
        <dbReference type="ARBA" id="ARBA00023034"/>
    </source>
</evidence>
<evidence type="ECO:0000256" key="8">
    <source>
        <dbReference type="ARBA" id="ARBA00023485"/>
    </source>
</evidence>
<dbReference type="GO" id="GO:0000139">
    <property type="term" value="C:Golgi membrane"/>
    <property type="evidence" value="ECO:0007669"/>
    <property type="project" value="UniProtKB-SubCell"/>
</dbReference>
<dbReference type="EMBL" id="OA882181">
    <property type="protein sequence ID" value="CAD7273570.1"/>
    <property type="molecule type" value="Genomic_DNA"/>
</dbReference>
<comment type="similarity">
    <text evidence="7">Belongs to the SPRING family.</text>
</comment>
<evidence type="ECO:0000313" key="11">
    <source>
        <dbReference type="EMBL" id="CAD7273570.1"/>
    </source>
</evidence>
<dbReference type="EMBL" id="CAJPEX010000144">
    <property type="protein sequence ID" value="CAG0913722.1"/>
    <property type="molecule type" value="Genomic_DNA"/>
</dbReference>
<evidence type="ECO:0000256" key="9">
    <source>
        <dbReference type="SAM" id="MobiDB-lite"/>
    </source>
</evidence>
<evidence type="ECO:0000256" key="10">
    <source>
        <dbReference type="SAM" id="Phobius"/>
    </source>
</evidence>
<keyword evidence="4" id="KW-0333">Golgi apparatus</keyword>